<comment type="caution">
    <text evidence="3">The sequence shown here is derived from an EMBL/GenBank/DDBJ whole genome shotgun (WGS) entry which is preliminary data.</text>
</comment>
<gene>
    <name evidence="3" type="ORF">HJC23_000813</name>
</gene>
<dbReference type="Proteomes" id="UP001516023">
    <property type="component" value="Unassembled WGS sequence"/>
</dbReference>
<evidence type="ECO:0000256" key="2">
    <source>
        <dbReference type="SAM" id="Phobius"/>
    </source>
</evidence>
<feature type="compositionally biased region" description="Basic residues" evidence="1">
    <location>
        <begin position="346"/>
        <end position="356"/>
    </location>
</feature>
<evidence type="ECO:0000313" key="4">
    <source>
        <dbReference type="Proteomes" id="UP001516023"/>
    </source>
</evidence>
<evidence type="ECO:0000313" key="3">
    <source>
        <dbReference type="EMBL" id="KAL3795455.1"/>
    </source>
</evidence>
<keyword evidence="2" id="KW-0472">Membrane</keyword>
<dbReference type="EMBL" id="JABMIG020000071">
    <property type="protein sequence ID" value="KAL3795455.1"/>
    <property type="molecule type" value="Genomic_DNA"/>
</dbReference>
<accession>A0ABD3Q581</accession>
<keyword evidence="2" id="KW-0812">Transmembrane</keyword>
<organism evidence="3 4">
    <name type="scientific">Cyclotella cryptica</name>
    <dbReference type="NCBI Taxonomy" id="29204"/>
    <lineage>
        <taxon>Eukaryota</taxon>
        <taxon>Sar</taxon>
        <taxon>Stramenopiles</taxon>
        <taxon>Ochrophyta</taxon>
        <taxon>Bacillariophyta</taxon>
        <taxon>Coscinodiscophyceae</taxon>
        <taxon>Thalassiosirophycidae</taxon>
        <taxon>Stephanodiscales</taxon>
        <taxon>Stephanodiscaceae</taxon>
        <taxon>Cyclotella</taxon>
    </lineage>
</organism>
<name>A0ABD3Q581_9STRA</name>
<evidence type="ECO:0000256" key="1">
    <source>
        <dbReference type="SAM" id="MobiDB-lite"/>
    </source>
</evidence>
<feature type="transmembrane region" description="Helical" evidence="2">
    <location>
        <begin position="54"/>
        <end position="73"/>
    </location>
</feature>
<keyword evidence="4" id="KW-1185">Reference proteome</keyword>
<evidence type="ECO:0008006" key="5">
    <source>
        <dbReference type="Google" id="ProtNLM"/>
    </source>
</evidence>
<reference evidence="3 4" key="1">
    <citation type="journal article" date="2020" name="G3 (Bethesda)">
        <title>Improved Reference Genome for Cyclotella cryptica CCMP332, a Model for Cell Wall Morphogenesis, Salinity Adaptation, and Lipid Production in Diatoms (Bacillariophyta).</title>
        <authorList>
            <person name="Roberts W.R."/>
            <person name="Downey K.M."/>
            <person name="Ruck E.C."/>
            <person name="Traller J.C."/>
            <person name="Alverson A.J."/>
        </authorList>
    </citation>
    <scope>NUCLEOTIDE SEQUENCE [LARGE SCALE GENOMIC DNA]</scope>
    <source>
        <strain evidence="3 4">CCMP332</strain>
    </source>
</reference>
<keyword evidence="2" id="KW-1133">Transmembrane helix</keyword>
<sequence>MSLTNTLAKNAAHRKATGLLEPLLDDDESTDDEETLEDQMEIEKQSPLQKLKTSAVYVILGAGLAICAAAMVISPQTLVFIAGGICCANVPYSAYKEHALSKIPTLRSLNNALREDANRLSHEVDTLSEEIDLLEPEADRAAAVEEELRDIAERQQFNVDRLVDLVKENGIIIDQMKDNLRRRIVQDVIHIVVSSDRDGDNSISRQEAKALSLQIQIQLETYGVEFDCEKFIKVIGMNPTLAKVISIVQKLLPSENEEEEDKNEDGLDDDDYDMFYIVEDDHGSISVTSDDVIGAALAFGGDSPNHPGRTRKSLLVDSKTHHSQRRRESRTIAGSLMAGKGDERVSHRRSSLARRK</sequence>
<feature type="region of interest" description="Disordered" evidence="1">
    <location>
        <begin position="299"/>
        <end position="356"/>
    </location>
</feature>
<proteinExistence type="predicted"/>
<dbReference type="AlphaFoldDB" id="A0ABD3Q581"/>
<protein>
    <recommendedName>
        <fullName evidence="5">Calmodulin</fullName>
    </recommendedName>
</protein>